<sequence length="69" mass="8083">VSEPSLGVPQYVSVLYMDGVPIARYKEETRRAEPLVDWMAANMEQGFWDEQSQIVQNHEQVYRVDLNRL</sequence>
<keyword evidence="5" id="KW-0391">Immunity</keyword>
<keyword evidence="6" id="KW-1133">Transmembrane helix</keyword>
<organism evidence="11 12">
    <name type="scientific">Brachypteracias leptosomus</name>
    <name type="common">short-legged ground-roller</name>
    <dbReference type="NCBI Taxonomy" id="135165"/>
    <lineage>
        <taxon>Eukaryota</taxon>
        <taxon>Metazoa</taxon>
        <taxon>Chordata</taxon>
        <taxon>Craniata</taxon>
        <taxon>Vertebrata</taxon>
        <taxon>Euteleostomi</taxon>
        <taxon>Archelosauria</taxon>
        <taxon>Archosauria</taxon>
        <taxon>Dinosauria</taxon>
        <taxon>Saurischia</taxon>
        <taxon>Theropoda</taxon>
        <taxon>Coelurosauria</taxon>
        <taxon>Aves</taxon>
        <taxon>Neognathae</taxon>
        <taxon>Neoaves</taxon>
        <taxon>Telluraves</taxon>
        <taxon>Coraciimorphae</taxon>
        <taxon>Coraciiformes</taxon>
        <taxon>Brachypteraciidae</taxon>
        <taxon>Brachypteracias</taxon>
    </lineage>
</organism>
<evidence type="ECO:0000256" key="4">
    <source>
        <dbReference type="ARBA" id="ARBA00022729"/>
    </source>
</evidence>
<evidence type="ECO:0000256" key="3">
    <source>
        <dbReference type="ARBA" id="ARBA00022692"/>
    </source>
</evidence>
<protein>
    <submittedName>
        <fullName evidence="11">HMR1 protein</fullName>
    </submittedName>
</protein>
<dbReference type="Pfam" id="PF00129">
    <property type="entry name" value="MHC_I"/>
    <property type="match status" value="1"/>
</dbReference>
<evidence type="ECO:0000256" key="9">
    <source>
        <dbReference type="ARBA" id="ARBA00023180"/>
    </source>
</evidence>
<reference evidence="11 12" key="1">
    <citation type="submission" date="2019-09" db="EMBL/GenBank/DDBJ databases">
        <title>Bird 10,000 Genomes (B10K) Project - Family phase.</title>
        <authorList>
            <person name="Zhang G."/>
        </authorList>
    </citation>
    <scope>NUCLEOTIDE SEQUENCE [LARGE SCALE GENOMIC DNA]</scope>
    <source>
        <strain evidence="11">B10K-DU-012-52</strain>
    </source>
</reference>
<evidence type="ECO:0000256" key="2">
    <source>
        <dbReference type="ARBA" id="ARBA00022451"/>
    </source>
</evidence>
<name>A0A7L2W156_9AVES</name>
<dbReference type="InterPro" id="IPR037055">
    <property type="entry name" value="MHC_I-like_Ag-recog_sf"/>
</dbReference>
<evidence type="ECO:0000256" key="6">
    <source>
        <dbReference type="ARBA" id="ARBA00022989"/>
    </source>
</evidence>
<dbReference type="GO" id="GO:0005615">
    <property type="term" value="C:extracellular space"/>
    <property type="evidence" value="ECO:0007669"/>
    <property type="project" value="TreeGrafter"/>
</dbReference>
<dbReference type="Gene3D" id="3.30.500.10">
    <property type="entry name" value="MHC class I-like antigen recognition-like"/>
    <property type="match status" value="1"/>
</dbReference>
<evidence type="ECO:0000313" key="11">
    <source>
        <dbReference type="EMBL" id="NXS64462.1"/>
    </source>
</evidence>
<dbReference type="InterPro" id="IPR011161">
    <property type="entry name" value="MHC_I-like_Ag-recog"/>
</dbReference>
<dbReference type="PANTHER" id="PTHR16675:SF242">
    <property type="entry name" value="MAJOR HISTOCOMPATIBILITY COMPLEX CLASS I-RELATED GENE PROTEIN"/>
    <property type="match status" value="1"/>
</dbReference>
<dbReference type="GO" id="GO:0009897">
    <property type="term" value="C:external side of plasma membrane"/>
    <property type="evidence" value="ECO:0007669"/>
    <property type="project" value="TreeGrafter"/>
</dbReference>
<feature type="domain" description="MHC class I-like antigen recognition-like" evidence="10">
    <location>
        <begin position="1"/>
        <end position="69"/>
    </location>
</feature>
<keyword evidence="7" id="KW-0472">Membrane</keyword>
<gene>
    <name evidence="11" type="primary">Mr1</name>
    <name evidence="11" type="ORF">BRALEP_R14859</name>
</gene>
<dbReference type="EMBL" id="VYZX01035363">
    <property type="protein sequence ID" value="NXS64462.1"/>
    <property type="molecule type" value="Genomic_DNA"/>
</dbReference>
<dbReference type="GO" id="GO:0002474">
    <property type="term" value="P:antigen processing and presentation of peptide antigen via MHC class I"/>
    <property type="evidence" value="ECO:0007669"/>
    <property type="project" value="UniProtKB-KW"/>
</dbReference>
<keyword evidence="3" id="KW-0812">Transmembrane</keyword>
<dbReference type="SUPFAM" id="SSF54452">
    <property type="entry name" value="MHC antigen-recognition domain"/>
    <property type="match status" value="1"/>
</dbReference>
<dbReference type="InterPro" id="IPR050208">
    <property type="entry name" value="MHC_class-I_related"/>
</dbReference>
<evidence type="ECO:0000256" key="7">
    <source>
        <dbReference type="ARBA" id="ARBA00023136"/>
    </source>
</evidence>
<dbReference type="InterPro" id="IPR011162">
    <property type="entry name" value="MHC_I/II-like_Ag-recog"/>
</dbReference>
<evidence type="ECO:0000256" key="1">
    <source>
        <dbReference type="ARBA" id="ARBA00004479"/>
    </source>
</evidence>
<keyword evidence="9" id="KW-0325">Glycoprotein</keyword>
<comment type="caution">
    <text evidence="11">The sequence shown here is derived from an EMBL/GenBank/DDBJ whole genome shotgun (WGS) entry which is preliminary data.</text>
</comment>
<dbReference type="GO" id="GO:0042612">
    <property type="term" value="C:MHC class I protein complex"/>
    <property type="evidence" value="ECO:0007669"/>
    <property type="project" value="UniProtKB-KW"/>
</dbReference>
<evidence type="ECO:0000313" key="12">
    <source>
        <dbReference type="Proteomes" id="UP000520535"/>
    </source>
</evidence>
<keyword evidence="2" id="KW-0490">MHC I</keyword>
<evidence type="ECO:0000256" key="5">
    <source>
        <dbReference type="ARBA" id="ARBA00022859"/>
    </source>
</evidence>
<keyword evidence="4" id="KW-0732">Signal</keyword>
<evidence type="ECO:0000256" key="8">
    <source>
        <dbReference type="ARBA" id="ARBA00023157"/>
    </source>
</evidence>
<accession>A0A7L2W156</accession>
<dbReference type="Proteomes" id="UP000520535">
    <property type="component" value="Unassembled WGS sequence"/>
</dbReference>
<dbReference type="GO" id="GO:0006955">
    <property type="term" value="P:immune response"/>
    <property type="evidence" value="ECO:0007669"/>
    <property type="project" value="TreeGrafter"/>
</dbReference>
<comment type="subcellular location">
    <subcellularLocation>
        <location evidence="1">Membrane</location>
        <topology evidence="1">Single-pass type I membrane protein</topology>
    </subcellularLocation>
</comment>
<proteinExistence type="predicted"/>
<keyword evidence="12" id="KW-1185">Reference proteome</keyword>
<feature type="non-terminal residue" evidence="11">
    <location>
        <position position="69"/>
    </location>
</feature>
<evidence type="ECO:0000259" key="10">
    <source>
        <dbReference type="Pfam" id="PF00129"/>
    </source>
</evidence>
<dbReference type="PANTHER" id="PTHR16675">
    <property type="entry name" value="MHC CLASS I-RELATED"/>
    <property type="match status" value="1"/>
</dbReference>
<keyword evidence="8" id="KW-1015">Disulfide bond</keyword>
<feature type="non-terminal residue" evidence="11">
    <location>
        <position position="1"/>
    </location>
</feature>
<dbReference type="AlphaFoldDB" id="A0A7L2W156"/>
<dbReference type="OrthoDB" id="8936120at2759"/>